<dbReference type="Proteomes" id="UP000323297">
    <property type="component" value="Unassembled WGS sequence"/>
</dbReference>
<comment type="caution">
    <text evidence="1">The sequence shown here is derived from an EMBL/GenBank/DDBJ whole genome shotgun (WGS) entry which is preliminary data.</text>
</comment>
<evidence type="ECO:0000313" key="2">
    <source>
        <dbReference type="Proteomes" id="UP000323297"/>
    </source>
</evidence>
<sequence>MMSNIFDFEADEQLPTGANVAVKFSLPEGLVRNLSLYAQSTSRSKTEIVREAIENRLRNDPSWCAGLFFFEKNEEKKDEESVLEMLHKAPKGTLLKVVGLNKDAPDSANVLICNFVRARGRQISFDIPVNFRPTPLNDSRFTDLSSVKLVGGQMVLPQSDQNMGPFGLTQRWIYTIDVKYIWDIDCTHPAFLY</sequence>
<protein>
    <submittedName>
        <fullName evidence="1">Uncharacterized protein</fullName>
    </submittedName>
</protein>
<gene>
    <name evidence="1" type="ORF">D3H66_20940</name>
</gene>
<dbReference type="EMBL" id="VTZD01000028">
    <property type="protein sequence ID" value="KAA1141448.1"/>
    <property type="molecule type" value="Genomic_DNA"/>
</dbReference>
<dbReference type="AlphaFoldDB" id="A0A5B0SU17"/>
<accession>A0A5B0SU17</accession>
<dbReference type="RefSeq" id="WP_131380063.1">
    <property type="nucleotide sequence ID" value="NZ_VTZD01000028.1"/>
</dbReference>
<reference evidence="1 2" key="1">
    <citation type="submission" date="2019-08" db="EMBL/GenBank/DDBJ databases">
        <title>Draft genome sequence of Citrobacter portucalensis strain isolated from green turtle.</title>
        <authorList>
            <person name="Fernandes M.R."/>
            <person name="Sellera F.P."/>
            <person name="Goldeberg D.W."/>
            <person name="Costa D.C."/>
            <person name="Lincopan N."/>
        </authorList>
    </citation>
    <scope>NUCLEOTIDE SEQUENCE [LARGE SCALE GENOMIC DNA]</scope>
    <source>
        <strain evidence="1 2">TV06</strain>
    </source>
</reference>
<proteinExistence type="predicted"/>
<evidence type="ECO:0000313" key="1">
    <source>
        <dbReference type="EMBL" id="KAA1141448.1"/>
    </source>
</evidence>
<organism evidence="1 2">
    <name type="scientific">Citrobacter portucalensis</name>
    <dbReference type="NCBI Taxonomy" id="1639133"/>
    <lineage>
        <taxon>Bacteria</taxon>
        <taxon>Pseudomonadati</taxon>
        <taxon>Pseudomonadota</taxon>
        <taxon>Gammaproteobacteria</taxon>
        <taxon>Enterobacterales</taxon>
        <taxon>Enterobacteriaceae</taxon>
        <taxon>Citrobacter</taxon>
        <taxon>Citrobacter freundii complex</taxon>
    </lineage>
</organism>
<name>A0A5B0SU17_9ENTR</name>